<comment type="function">
    <text evidence="11">Catalyzes the addition and repair of the essential 3'-terminal CCA sequence in tRNAs without using a nucleic acid template. Adds these three nucleotides in the order of C, C, and A to the tRNA nucleotide-73, using CTP and ATP as substrates and producing inorganic pyrophosphate. tRNA 3'-terminal CCA addition is required both for tRNA processing and repair. Also involved in tRNA surveillance by mediating tandem CCA addition to generate a CCACCA at the 3' terminus of unstable tRNAs. While stable tRNAs receive only 3'-terminal CCA, unstable tRNAs are marked with CCACCA and rapidly degraded.</text>
</comment>
<dbReference type="CDD" id="cd05398">
    <property type="entry name" value="NT_ClassII-CCAase"/>
    <property type="match status" value="1"/>
</dbReference>
<dbReference type="Gene3D" id="3.30.460.10">
    <property type="entry name" value="Beta Polymerase, domain 2"/>
    <property type="match status" value="1"/>
</dbReference>
<feature type="domain" description="Poly A polymerase head" evidence="12">
    <location>
        <begin position="22"/>
        <end position="142"/>
    </location>
</feature>
<feature type="binding site" evidence="11">
    <location>
        <position position="163"/>
    </location>
    <ligand>
        <name>CTP</name>
        <dbReference type="ChEBI" id="CHEBI:37563"/>
    </ligand>
</feature>
<feature type="binding site" evidence="11">
    <location>
        <position position="111"/>
    </location>
    <ligand>
        <name>CTP</name>
        <dbReference type="ChEBI" id="CHEBI:37563"/>
    </ligand>
</feature>
<keyword evidence="6 11" id="KW-0547">Nucleotide-binding</keyword>
<feature type="domain" description="tRNA nucleotidyltransferase/poly(A) polymerase RNA and SrmB- binding" evidence="13">
    <location>
        <begin position="169"/>
        <end position="225"/>
    </location>
</feature>
<feature type="binding site" evidence="11">
    <location>
        <position position="157"/>
    </location>
    <ligand>
        <name>ATP</name>
        <dbReference type="ChEBI" id="CHEBI:30616"/>
    </ligand>
</feature>
<organism evidence="15 16">
    <name type="scientific">Sporolactobacillus spathodeae</name>
    <dbReference type="NCBI Taxonomy" id="1465502"/>
    <lineage>
        <taxon>Bacteria</taxon>
        <taxon>Bacillati</taxon>
        <taxon>Bacillota</taxon>
        <taxon>Bacilli</taxon>
        <taxon>Bacillales</taxon>
        <taxon>Sporolactobacillaceae</taxon>
        <taxon>Sporolactobacillus</taxon>
    </lineage>
</organism>
<dbReference type="InterPro" id="IPR032828">
    <property type="entry name" value="PolyA_RNA-bd"/>
</dbReference>
<evidence type="ECO:0000256" key="3">
    <source>
        <dbReference type="ARBA" id="ARBA00022694"/>
    </source>
</evidence>
<feature type="binding site" evidence="11">
    <location>
        <position position="160"/>
    </location>
    <ligand>
        <name>ATP</name>
        <dbReference type="ChEBI" id="CHEBI:30616"/>
    </ligand>
</feature>
<dbReference type="EC" id="2.7.7.72" evidence="11"/>
<dbReference type="Gene3D" id="1.20.58.560">
    <property type="match status" value="1"/>
</dbReference>
<dbReference type="Pfam" id="PF01743">
    <property type="entry name" value="PolyA_pol"/>
    <property type="match status" value="1"/>
</dbReference>
<sequence length="404" mass="46219">MAFPFGEAAEVIQRLERAGYLAYAVGGAVRDFLLGRPVHDVDIATSARPDEVCQFFNKTIPIGMQHGTVAVLHKGKIFEVTTFRSEQGYDDFRHPNQVHFERTLDRDLMRRDFTMNALAMDLSGQIIDQFGGQSDMRTKIVRMVGNPEERINEDPLRMLRGMRFVAELGFTLGSDEREAFTRHASLLEKLSMERVDQEMTRLLAGPNAVQAIGLLYETHCIEHLPLQKKGQREAFNAIHFDMLQSEAERWSVFLAVLGYDQLDAFAGRWKWSGARKKAVKKLLRVLDERRRQSWSRWMVYKVLPETAYAVERVRTAIGEETLAQADETCQLITGLWNACSIHSTKELAVDGRDFLYWSGRKGGPWLASVLEDAERAVVCGHLANERSSIEQWFSAWQKEQKMPF</sequence>
<keyword evidence="7 11" id="KW-0692">RNA repair</keyword>
<feature type="domain" description="CCA-adding enzyme C-terminal" evidence="14">
    <location>
        <begin position="243"/>
        <end position="392"/>
    </location>
</feature>
<evidence type="ECO:0000259" key="13">
    <source>
        <dbReference type="Pfam" id="PF12627"/>
    </source>
</evidence>
<evidence type="ECO:0000256" key="8">
    <source>
        <dbReference type="ARBA" id="ARBA00022840"/>
    </source>
</evidence>
<evidence type="ECO:0000256" key="11">
    <source>
        <dbReference type="HAMAP-Rule" id="MF_01263"/>
    </source>
</evidence>
<comment type="miscellaneous">
    <text evidence="11">A single active site specifically recognizes both ATP and CTP and is responsible for their addition.</text>
</comment>
<evidence type="ECO:0000256" key="2">
    <source>
        <dbReference type="ARBA" id="ARBA00022679"/>
    </source>
</evidence>
<evidence type="ECO:0000256" key="1">
    <source>
        <dbReference type="ARBA" id="ARBA00001946"/>
    </source>
</evidence>
<feature type="binding site" evidence="11">
    <location>
        <position position="154"/>
    </location>
    <ligand>
        <name>CTP</name>
        <dbReference type="ChEBI" id="CHEBI:37563"/>
    </ligand>
</feature>
<dbReference type="InterPro" id="IPR023068">
    <property type="entry name" value="CCA-adding_enz_firmicutes"/>
</dbReference>
<evidence type="ECO:0000256" key="4">
    <source>
        <dbReference type="ARBA" id="ARBA00022695"/>
    </source>
</evidence>
<reference evidence="15 16" key="1">
    <citation type="submission" date="2021-01" db="EMBL/GenBank/DDBJ databases">
        <title>Genomic Encyclopedia of Type Strains, Phase IV (KMG-IV): sequencing the most valuable type-strain genomes for metagenomic binning, comparative biology and taxonomic classification.</title>
        <authorList>
            <person name="Goeker M."/>
        </authorList>
    </citation>
    <scope>NUCLEOTIDE SEQUENCE [LARGE SCALE GENOMIC DNA]</scope>
    <source>
        <strain evidence="15 16">DSM 100968</strain>
    </source>
</reference>
<evidence type="ECO:0000256" key="7">
    <source>
        <dbReference type="ARBA" id="ARBA00022800"/>
    </source>
</evidence>
<evidence type="ECO:0000259" key="12">
    <source>
        <dbReference type="Pfam" id="PF01743"/>
    </source>
</evidence>
<comment type="caution">
    <text evidence="15">The sequence shown here is derived from an EMBL/GenBank/DDBJ whole genome shotgun (WGS) entry which is preliminary data.</text>
</comment>
<dbReference type="Gene3D" id="1.10.246.80">
    <property type="match status" value="1"/>
</dbReference>
<dbReference type="InterPro" id="IPR043519">
    <property type="entry name" value="NT_sf"/>
</dbReference>
<dbReference type="SUPFAM" id="SSF81891">
    <property type="entry name" value="Poly A polymerase C-terminal region-like"/>
    <property type="match status" value="1"/>
</dbReference>
<feature type="binding site" evidence="11">
    <location>
        <position position="30"/>
    </location>
    <ligand>
        <name>CTP</name>
        <dbReference type="ChEBI" id="CHEBI:37563"/>
    </ligand>
</feature>
<evidence type="ECO:0000313" key="15">
    <source>
        <dbReference type="EMBL" id="MBM7657999.1"/>
    </source>
</evidence>
<evidence type="ECO:0000256" key="10">
    <source>
        <dbReference type="ARBA" id="ARBA00022884"/>
    </source>
</evidence>
<keyword evidence="2 11" id="KW-0808">Transferase</keyword>
<keyword evidence="3 11" id="KW-0819">tRNA processing</keyword>
<dbReference type="Proteomes" id="UP000823201">
    <property type="component" value="Unassembled WGS sequence"/>
</dbReference>
<dbReference type="PANTHER" id="PTHR46173:SF1">
    <property type="entry name" value="CCA TRNA NUCLEOTIDYLTRANSFERASE 1, MITOCHONDRIAL"/>
    <property type="match status" value="1"/>
</dbReference>
<dbReference type="GO" id="GO:0016787">
    <property type="term" value="F:hydrolase activity"/>
    <property type="evidence" value="ECO:0007669"/>
    <property type="project" value="UniProtKB-KW"/>
</dbReference>
<evidence type="ECO:0000313" key="16">
    <source>
        <dbReference type="Proteomes" id="UP000823201"/>
    </source>
</evidence>
<protein>
    <recommendedName>
        <fullName evidence="11">CCA-adding enzyme</fullName>
        <ecNumber evidence="11">2.7.7.72</ecNumber>
    </recommendedName>
    <alternativeName>
        <fullName evidence="11">CCA tRNA nucleotidyltransferase</fullName>
    </alternativeName>
    <alternativeName>
        <fullName evidence="11">tRNA CCA-pyrophosphorylase</fullName>
    </alternativeName>
    <alternativeName>
        <fullName evidence="11">tRNA adenylyl-/cytidylyl- transferase</fullName>
    </alternativeName>
    <alternativeName>
        <fullName evidence="11">tRNA nucleotidyltransferase</fullName>
    </alternativeName>
    <alternativeName>
        <fullName evidence="11">tRNA-NT</fullName>
    </alternativeName>
</protein>
<feature type="binding site" evidence="11">
    <location>
        <position position="111"/>
    </location>
    <ligand>
        <name>ATP</name>
        <dbReference type="ChEBI" id="CHEBI:30616"/>
    </ligand>
</feature>
<comment type="similarity">
    <text evidence="11">Belongs to the tRNA nucleotidyltransferase/poly(A) polymerase family. Bacterial CCA-adding enzyme type 3 subfamily.</text>
</comment>
<dbReference type="SUPFAM" id="SSF81301">
    <property type="entry name" value="Nucleotidyltransferase"/>
    <property type="match status" value="1"/>
</dbReference>
<dbReference type="Pfam" id="PF12627">
    <property type="entry name" value="PolyA_pol_RNAbd"/>
    <property type="match status" value="1"/>
</dbReference>
<feature type="binding site" evidence="11">
    <location>
        <position position="40"/>
    </location>
    <ligand>
        <name>Mg(2+)</name>
        <dbReference type="ChEBI" id="CHEBI:18420"/>
    </ligand>
</feature>
<dbReference type="EMBL" id="JAFBEV010000010">
    <property type="protein sequence ID" value="MBM7657999.1"/>
    <property type="molecule type" value="Genomic_DNA"/>
</dbReference>
<keyword evidence="16" id="KW-1185">Reference proteome</keyword>
<dbReference type="HAMAP" id="MF_01263">
    <property type="entry name" value="CCA_bact_type3"/>
    <property type="match status" value="1"/>
</dbReference>
<proteinExistence type="inferred from homology"/>
<keyword evidence="15" id="KW-0378">Hydrolase</keyword>
<evidence type="ECO:0000256" key="9">
    <source>
        <dbReference type="ARBA" id="ARBA00022842"/>
    </source>
</evidence>
<evidence type="ECO:0000256" key="6">
    <source>
        <dbReference type="ARBA" id="ARBA00022741"/>
    </source>
</evidence>
<dbReference type="InterPro" id="IPR032810">
    <property type="entry name" value="CCA-adding_enz_C"/>
</dbReference>
<evidence type="ECO:0000256" key="5">
    <source>
        <dbReference type="ARBA" id="ARBA00022723"/>
    </source>
</evidence>
<feature type="binding site" evidence="11">
    <location>
        <position position="30"/>
    </location>
    <ligand>
        <name>ATP</name>
        <dbReference type="ChEBI" id="CHEBI:30616"/>
    </ligand>
</feature>
<comment type="catalytic activity">
    <reaction evidence="11">
        <text>a tRNA precursor + 2 CTP + ATP = a tRNA with a 3' CCA end + 3 diphosphate</text>
        <dbReference type="Rhea" id="RHEA:14433"/>
        <dbReference type="Rhea" id="RHEA-COMP:10465"/>
        <dbReference type="Rhea" id="RHEA-COMP:10468"/>
        <dbReference type="ChEBI" id="CHEBI:30616"/>
        <dbReference type="ChEBI" id="CHEBI:33019"/>
        <dbReference type="ChEBI" id="CHEBI:37563"/>
        <dbReference type="ChEBI" id="CHEBI:74896"/>
        <dbReference type="ChEBI" id="CHEBI:83071"/>
        <dbReference type="EC" id="2.7.7.72"/>
    </reaction>
</comment>
<dbReference type="NCBIfam" id="NF009814">
    <property type="entry name" value="PRK13299.1"/>
    <property type="match status" value="1"/>
</dbReference>
<gene>
    <name evidence="11" type="primary">cca</name>
    <name evidence="15" type="ORF">JOC27_001450</name>
</gene>
<dbReference type="GO" id="GO:0004810">
    <property type="term" value="F:CCA tRNA nucleotidyltransferase activity"/>
    <property type="evidence" value="ECO:0007669"/>
    <property type="project" value="UniProtKB-EC"/>
</dbReference>
<dbReference type="InterPro" id="IPR050264">
    <property type="entry name" value="Bact_CCA-adding_enz_type3_sf"/>
</dbReference>
<feature type="binding site" evidence="11">
    <location>
        <position position="42"/>
    </location>
    <ligand>
        <name>Mg(2+)</name>
        <dbReference type="ChEBI" id="CHEBI:18420"/>
    </ligand>
</feature>
<keyword evidence="4 11" id="KW-0548">Nucleotidyltransferase</keyword>
<evidence type="ECO:0000259" key="14">
    <source>
        <dbReference type="Pfam" id="PF13735"/>
    </source>
</evidence>
<name>A0ABS2QA03_9BACL</name>
<feature type="binding site" evidence="11">
    <location>
        <position position="157"/>
    </location>
    <ligand>
        <name>CTP</name>
        <dbReference type="ChEBI" id="CHEBI:37563"/>
    </ligand>
</feature>
<feature type="binding site" evidence="11">
    <location>
        <position position="154"/>
    </location>
    <ligand>
        <name>ATP</name>
        <dbReference type="ChEBI" id="CHEBI:30616"/>
    </ligand>
</feature>
<dbReference type="Pfam" id="PF13735">
    <property type="entry name" value="tRNA_NucTran2_2"/>
    <property type="match status" value="1"/>
</dbReference>
<feature type="binding site" evidence="11">
    <location>
        <position position="27"/>
    </location>
    <ligand>
        <name>CTP</name>
        <dbReference type="ChEBI" id="CHEBI:37563"/>
    </ligand>
</feature>
<comment type="catalytic activity">
    <reaction evidence="11">
        <text>a tRNA with a 3' CCA end + 2 CTP + ATP = a tRNA with a 3' CCACCA end + 3 diphosphate</text>
        <dbReference type="Rhea" id="RHEA:76235"/>
        <dbReference type="Rhea" id="RHEA-COMP:10468"/>
        <dbReference type="Rhea" id="RHEA-COMP:18655"/>
        <dbReference type="ChEBI" id="CHEBI:30616"/>
        <dbReference type="ChEBI" id="CHEBI:33019"/>
        <dbReference type="ChEBI" id="CHEBI:37563"/>
        <dbReference type="ChEBI" id="CHEBI:83071"/>
        <dbReference type="ChEBI" id="CHEBI:195187"/>
    </reaction>
</comment>
<dbReference type="PANTHER" id="PTHR46173">
    <property type="entry name" value="CCA TRNA NUCLEOTIDYLTRANSFERASE 1, MITOCHONDRIAL"/>
    <property type="match status" value="1"/>
</dbReference>
<feature type="binding site" evidence="11">
    <location>
        <position position="27"/>
    </location>
    <ligand>
        <name>ATP</name>
        <dbReference type="ChEBI" id="CHEBI:30616"/>
    </ligand>
</feature>
<feature type="binding site" evidence="11">
    <location>
        <position position="163"/>
    </location>
    <ligand>
        <name>ATP</name>
        <dbReference type="ChEBI" id="CHEBI:30616"/>
    </ligand>
</feature>
<accession>A0ABS2QA03</accession>
<dbReference type="InterPro" id="IPR002646">
    <property type="entry name" value="PolA_pol_head_dom"/>
</dbReference>
<keyword evidence="10 11" id="KW-0694">RNA-binding</keyword>
<keyword evidence="9 11" id="KW-0460">Magnesium</keyword>
<comment type="cofactor">
    <cofactor evidence="1 11">
        <name>Mg(2+)</name>
        <dbReference type="ChEBI" id="CHEBI:18420"/>
    </cofactor>
</comment>
<feature type="binding site" evidence="11">
    <location>
        <position position="160"/>
    </location>
    <ligand>
        <name>CTP</name>
        <dbReference type="ChEBI" id="CHEBI:37563"/>
    </ligand>
</feature>
<comment type="subunit">
    <text evidence="11">Homodimer.</text>
</comment>
<keyword evidence="8 11" id="KW-0067">ATP-binding</keyword>
<dbReference type="RefSeq" id="WP_205006417.1">
    <property type="nucleotide sequence ID" value="NZ_JAFBEV010000010.1"/>
</dbReference>
<keyword evidence="5 11" id="KW-0479">Metal-binding</keyword>
<dbReference type="Gene3D" id="1.10.110.30">
    <property type="match status" value="1"/>
</dbReference>